<gene>
    <name evidence="2" type="ORF">BDV40DRAFT_294764</name>
</gene>
<feature type="region of interest" description="Disordered" evidence="1">
    <location>
        <begin position="1"/>
        <end position="66"/>
    </location>
</feature>
<dbReference type="AlphaFoldDB" id="A0A5N6VB25"/>
<name>A0A5N6VB25_ASPTM</name>
<dbReference type="EMBL" id="ML738586">
    <property type="protein sequence ID" value="KAE8168216.1"/>
    <property type="molecule type" value="Genomic_DNA"/>
</dbReference>
<sequence length="210" mass="23420">MGQGGYSSGWDADISGSNERPASSKSLVSRVFRLSRRRKHRRDKDYHRSSRVAPQRAPDSNRPIKTMCTDTTAMIEDPGYEAEDDECGRSILKGKRYPARSQGYIYELPGSFPEFDESVYDTAPEATTPLSDGGSSNLAHESLLTALETGTINAGYDPYRYISLEPSTLYRFRNIRQLLSFASEDGCRLPLANLRLTDVTHGDTESHPCL</sequence>
<proteinExistence type="predicted"/>
<protein>
    <submittedName>
        <fullName evidence="2">Uncharacterized protein</fullName>
    </submittedName>
</protein>
<accession>A0A5N6VB25</accession>
<evidence type="ECO:0000313" key="2">
    <source>
        <dbReference type="EMBL" id="KAE8168216.1"/>
    </source>
</evidence>
<feature type="compositionally biased region" description="Low complexity" evidence="1">
    <location>
        <begin position="23"/>
        <end position="32"/>
    </location>
</feature>
<organism evidence="2 3">
    <name type="scientific">Aspergillus tamarii</name>
    <dbReference type="NCBI Taxonomy" id="41984"/>
    <lineage>
        <taxon>Eukaryota</taxon>
        <taxon>Fungi</taxon>
        <taxon>Dikarya</taxon>
        <taxon>Ascomycota</taxon>
        <taxon>Pezizomycotina</taxon>
        <taxon>Eurotiomycetes</taxon>
        <taxon>Eurotiomycetidae</taxon>
        <taxon>Eurotiales</taxon>
        <taxon>Aspergillaceae</taxon>
        <taxon>Aspergillus</taxon>
        <taxon>Aspergillus subgen. Circumdati</taxon>
    </lineage>
</organism>
<dbReference type="OrthoDB" id="4488477at2759"/>
<evidence type="ECO:0000313" key="3">
    <source>
        <dbReference type="Proteomes" id="UP000326950"/>
    </source>
</evidence>
<feature type="compositionally biased region" description="Basic residues" evidence="1">
    <location>
        <begin position="33"/>
        <end position="42"/>
    </location>
</feature>
<evidence type="ECO:0000256" key="1">
    <source>
        <dbReference type="SAM" id="MobiDB-lite"/>
    </source>
</evidence>
<dbReference type="Proteomes" id="UP000326950">
    <property type="component" value="Unassembled WGS sequence"/>
</dbReference>
<reference evidence="2 3" key="1">
    <citation type="submission" date="2019-04" db="EMBL/GenBank/DDBJ databases">
        <title>Friends and foes A comparative genomics study of 23 Aspergillus species from section Flavi.</title>
        <authorList>
            <consortium name="DOE Joint Genome Institute"/>
            <person name="Kjaerbolling I."/>
            <person name="Vesth T."/>
            <person name="Frisvad J.C."/>
            <person name="Nybo J.L."/>
            <person name="Theobald S."/>
            <person name="Kildgaard S."/>
            <person name="Isbrandt T."/>
            <person name="Kuo A."/>
            <person name="Sato A."/>
            <person name="Lyhne E.K."/>
            <person name="Kogle M.E."/>
            <person name="Wiebenga A."/>
            <person name="Kun R.S."/>
            <person name="Lubbers R.J."/>
            <person name="Makela M.R."/>
            <person name="Barry K."/>
            <person name="Chovatia M."/>
            <person name="Clum A."/>
            <person name="Daum C."/>
            <person name="Haridas S."/>
            <person name="He G."/>
            <person name="LaButti K."/>
            <person name="Lipzen A."/>
            <person name="Mondo S."/>
            <person name="Riley R."/>
            <person name="Salamov A."/>
            <person name="Simmons B.A."/>
            <person name="Magnuson J.K."/>
            <person name="Henrissat B."/>
            <person name="Mortensen U.H."/>
            <person name="Larsen T.O."/>
            <person name="Devries R.P."/>
            <person name="Grigoriev I.V."/>
            <person name="Machida M."/>
            <person name="Baker S.E."/>
            <person name="Andersen M.R."/>
        </authorList>
    </citation>
    <scope>NUCLEOTIDE SEQUENCE [LARGE SCALE GENOMIC DNA]</scope>
    <source>
        <strain evidence="2 3">CBS 117626</strain>
    </source>
</reference>
<keyword evidence="3" id="KW-1185">Reference proteome</keyword>